<dbReference type="PANTHER" id="PTHR11795:SF450">
    <property type="entry name" value="ABC TRANSPORTER PERMEASE PROTEIN"/>
    <property type="match status" value="1"/>
</dbReference>
<keyword evidence="2" id="KW-0813">Transport</keyword>
<proteinExistence type="inferred from homology"/>
<dbReference type="InterPro" id="IPR052157">
    <property type="entry name" value="BCAA_transport_permease"/>
</dbReference>
<keyword evidence="11" id="KW-1185">Reference proteome</keyword>
<feature type="transmembrane region" description="Helical" evidence="9">
    <location>
        <begin position="137"/>
        <end position="159"/>
    </location>
</feature>
<comment type="caution">
    <text evidence="10">The sequence shown here is derived from an EMBL/GenBank/DDBJ whole genome shotgun (WGS) entry which is preliminary data.</text>
</comment>
<evidence type="ECO:0000256" key="1">
    <source>
        <dbReference type="ARBA" id="ARBA00004651"/>
    </source>
</evidence>
<feature type="transmembrane region" description="Helical" evidence="9">
    <location>
        <begin position="254"/>
        <end position="277"/>
    </location>
</feature>
<dbReference type="Proteomes" id="UP000664218">
    <property type="component" value="Unassembled WGS sequence"/>
</dbReference>
<comment type="subcellular location">
    <subcellularLocation>
        <location evidence="1">Cell membrane</location>
        <topology evidence="1">Multi-pass membrane protein</topology>
    </subcellularLocation>
</comment>
<gene>
    <name evidence="10" type="ORF">J3A84_08345</name>
</gene>
<dbReference type="GO" id="GO:0006865">
    <property type="term" value="P:amino acid transport"/>
    <property type="evidence" value="ECO:0007669"/>
    <property type="project" value="UniProtKB-KW"/>
</dbReference>
<evidence type="ECO:0000313" key="10">
    <source>
        <dbReference type="EMBL" id="MBO1265033.1"/>
    </source>
</evidence>
<evidence type="ECO:0000256" key="2">
    <source>
        <dbReference type="ARBA" id="ARBA00022448"/>
    </source>
</evidence>
<evidence type="ECO:0000256" key="6">
    <source>
        <dbReference type="ARBA" id="ARBA00022989"/>
    </source>
</evidence>
<keyword evidence="5" id="KW-0029">Amino-acid transport</keyword>
<keyword evidence="6 9" id="KW-1133">Transmembrane helix</keyword>
<keyword evidence="7 9" id="KW-0472">Membrane</keyword>
<dbReference type="GO" id="GO:0005886">
    <property type="term" value="C:plasma membrane"/>
    <property type="evidence" value="ECO:0007669"/>
    <property type="project" value="UniProtKB-SubCell"/>
</dbReference>
<comment type="similarity">
    <text evidence="8">Belongs to the binding-protein-dependent transport system permease family. LivHM subfamily.</text>
</comment>
<dbReference type="RefSeq" id="WP_207599552.1">
    <property type="nucleotide sequence ID" value="NZ_JAFNJU010000005.1"/>
</dbReference>
<dbReference type="GO" id="GO:0022857">
    <property type="term" value="F:transmembrane transporter activity"/>
    <property type="evidence" value="ECO:0007669"/>
    <property type="project" value="InterPro"/>
</dbReference>
<accession>A0A939KJC7</accession>
<evidence type="ECO:0000313" key="11">
    <source>
        <dbReference type="Proteomes" id="UP000664218"/>
    </source>
</evidence>
<evidence type="ECO:0000256" key="3">
    <source>
        <dbReference type="ARBA" id="ARBA00022475"/>
    </source>
</evidence>
<keyword evidence="3" id="KW-1003">Cell membrane</keyword>
<evidence type="ECO:0000256" key="5">
    <source>
        <dbReference type="ARBA" id="ARBA00022970"/>
    </source>
</evidence>
<evidence type="ECO:0000256" key="8">
    <source>
        <dbReference type="ARBA" id="ARBA00037998"/>
    </source>
</evidence>
<evidence type="ECO:0000256" key="7">
    <source>
        <dbReference type="ARBA" id="ARBA00023136"/>
    </source>
</evidence>
<feature type="transmembrane region" description="Helical" evidence="9">
    <location>
        <begin position="12"/>
        <end position="31"/>
    </location>
</feature>
<dbReference type="PANTHER" id="PTHR11795">
    <property type="entry name" value="BRANCHED-CHAIN AMINO ACID TRANSPORT SYSTEM PERMEASE PROTEIN LIVH"/>
    <property type="match status" value="1"/>
</dbReference>
<feature type="transmembrane region" description="Helical" evidence="9">
    <location>
        <begin position="190"/>
        <end position="211"/>
    </location>
</feature>
<keyword evidence="4 9" id="KW-0812">Transmembrane</keyword>
<dbReference type="AlphaFoldDB" id="A0A939KJC7"/>
<reference evidence="10" key="1">
    <citation type="submission" date="2021-03" db="EMBL/GenBank/DDBJ databases">
        <title>Proteiniclasticum marinus sp. nov., isolated from tidal flat sediment.</title>
        <authorList>
            <person name="Namirimu T."/>
            <person name="Yang J.-A."/>
            <person name="Yang S.-H."/>
            <person name="Kim Y.-J."/>
            <person name="Kwon K.K."/>
        </authorList>
    </citation>
    <scope>NUCLEOTIDE SEQUENCE</scope>
    <source>
        <strain evidence="10">SCR006</strain>
    </source>
</reference>
<evidence type="ECO:0000256" key="4">
    <source>
        <dbReference type="ARBA" id="ARBA00022692"/>
    </source>
</evidence>
<organism evidence="10 11">
    <name type="scientific">Proteiniclasticum aestuarii</name>
    <dbReference type="NCBI Taxonomy" id="2817862"/>
    <lineage>
        <taxon>Bacteria</taxon>
        <taxon>Bacillati</taxon>
        <taxon>Bacillota</taxon>
        <taxon>Clostridia</taxon>
        <taxon>Eubacteriales</taxon>
        <taxon>Clostridiaceae</taxon>
        <taxon>Proteiniclasticum</taxon>
    </lineage>
</organism>
<dbReference type="EMBL" id="JAFNJU010000005">
    <property type="protein sequence ID" value="MBO1265033.1"/>
    <property type="molecule type" value="Genomic_DNA"/>
</dbReference>
<feature type="transmembrane region" description="Helical" evidence="9">
    <location>
        <begin position="223"/>
        <end position="248"/>
    </location>
</feature>
<evidence type="ECO:0000256" key="9">
    <source>
        <dbReference type="SAM" id="Phobius"/>
    </source>
</evidence>
<protein>
    <submittedName>
        <fullName evidence="10">Branched-chain amino acid ABC transporter permease</fullName>
    </submittedName>
</protein>
<dbReference type="InterPro" id="IPR001851">
    <property type="entry name" value="ABC_transp_permease"/>
</dbReference>
<sequence>MSTFIQIILRSLETGSIYALAALGIIIIYRTSYTTNFAQGVVAMFNTFVVTFLFNKFGLPLWLAVIGGILSAILTGFLIDVLILRHTKNVSPVAKQIITLGLIMIVLGLAPIFFGVDPLRLPRLIESGDLGVLGASISYNGLFNIALGLAIMTGMFYILQRTKWGLAIRTTASNEYVARLMGVPTKNVTMAAWGVAGVLGVIAGVMTAPMTSVTLNLMDEVQITALVACVLGGFQTFHGPVIGAYIMGIVRNLLLFYVSSVWGGQILYILILIFIVFRPYGLIGKKIVKKV</sequence>
<dbReference type="CDD" id="cd06582">
    <property type="entry name" value="TM_PBP1_LivH_like"/>
    <property type="match status" value="1"/>
</dbReference>
<feature type="transmembrane region" description="Helical" evidence="9">
    <location>
        <begin position="61"/>
        <end position="84"/>
    </location>
</feature>
<feature type="transmembrane region" description="Helical" evidence="9">
    <location>
        <begin position="96"/>
        <end position="116"/>
    </location>
</feature>
<dbReference type="Pfam" id="PF02653">
    <property type="entry name" value="BPD_transp_2"/>
    <property type="match status" value="1"/>
</dbReference>
<name>A0A939KJC7_9CLOT</name>